<accession>A0A7J5ZTG2</accession>
<evidence type="ECO:0000256" key="1">
    <source>
        <dbReference type="ARBA" id="ARBA00022741"/>
    </source>
</evidence>
<evidence type="ECO:0000256" key="2">
    <source>
        <dbReference type="ARBA" id="ARBA00022840"/>
    </source>
</evidence>
<dbReference type="GO" id="GO:0004016">
    <property type="term" value="F:adenylate cyclase activity"/>
    <property type="evidence" value="ECO:0007669"/>
    <property type="project" value="TreeGrafter"/>
</dbReference>
<dbReference type="Proteomes" id="UP000593565">
    <property type="component" value="Unassembled WGS sequence"/>
</dbReference>
<dbReference type="GO" id="GO:0005737">
    <property type="term" value="C:cytoplasm"/>
    <property type="evidence" value="ECO:0007669"/>
    <property type="project" value="TreeGrafter"/>
</dbReference>
<keyword evidence="4" id="KW-1185">Reference proteome</keyword>
<dbReference type="GO" id="GO:0005524">
    <property type="term" value="F:ATP binding"/>
    <property type="evidence" value="ECO:0007669"/>
    <property type="project" value="UniProtKB-KW"/>
</dbReference>
<dbReference type="PANTHER" id="PTHR16305">
    <property type="entry name" value="TESTICULAR SOLUBLE ADENYLYL CYCLASE"/>
    <property type="match status" value="1"/>
</dbReference>
<dbReference type="InterPro" id="IPR011990">
    <property type="entry name" value="TPR-like_helical_dom_sf"/>
</dbReference>
<gene>
    <name evidence="3" type="ORF">AMELA_G00256190</name>
</gene>
<sequence length="336" mass="39107">MHRLTGEILFKAGKILEAEESFKNALKILNGKLPRSSVAQSFKLIYEKLKKLHYRSKQFQIPEKRKLDRLHECINCLSFLWKINCMRGRLRSASLAVTMEINLAFQSTSPFKIVYSAIDYLKYTCQIIDCTNRAQQLGEVQNRPGLDVRTTAALHLPLLLTDRYSESVQQIQTLRFVFRPFEECLSFVEESRSDANLEADKSLILHRYSAVALRYARLENWEMFAVFFDKAYKVYTQIPTFIESISGVVMLLECSILLFRKDLTDCNRQRRITLKRAQKLSSDFTQHFGKSHIFTPRVLHLNAYLHHLTGRKTLAQDLFKEALVLCEKQGNLLDQK</sequence>
<evidence type="ECO:0000313" key="4">
    <source>
        <dbReference type="Proteomes" id="UP000593565"/>
    </source>
</evidence>
<reference evidence="3 4" key="1">
    <citation type="submission" date="2020-02" db="EMBL/GenBank/DDBJ databases">
        <title>A chromosome-scale genome assembly of the black bullhead catfish (Ameiurus melas).</title>
        <authorList>
            <person name="Wen M."/>
            <person name="Zham M."/>
            <person name="Cabau C."/>
            <person name="Klopp C."/>
            <person name="Donnadieu C."/>
            <person name="Roques C."/>
            <person name="Bouchez O."/>
            <person name="Lampietro C."/>
            <person name="Jouanno E."/>
            <person name="Herpin A."/>
            <person name="Louis A."/>
            <person name="Berthelot C."/>
            <person name="Parey E."/>
            <person name="Roest-Crollius H."/>
            <person name="Braasch I."/>
            <person name="Postlethwait J."/>
            <person name="Robinson-Rechavi M."/>
            <person name="Echchiki A."/>
            <person name="Begum T."/>
            <person name="Montfort J."/>
            <person name="Schartl M."/>
            <person name="Bobe J."/>
            <person name="Guiguen Y."/>
        </authorList>
    </citation>
    <scope>NUCLEOTIDE SEQUENCE [LARGE SCALE GENOMIC DNA]</scope>
    <source>
        <strain evidence="3">M_S1</strain>
        <tissue evidence="3">Blood</tissue>
    </source>
</reference>
<keyword evidence="2" id="KW-0067">ATP-binding</keyword>
<dbReference type="AlphaFoldDB" id="A0A7J5ZTG2"/>
<name>A0A7J5ZTG2_AMEME</name>
<dbReference type="EMBL" id="JAAGNN010000024">
    <property type="protein sequence ID" value="KAF4073211.1"/>
    <property type="molecule type" value="Genomic_DNA"/>
</dbReference>
<dbReference type="SUPFAM" id="SSF48452">
    <property type="entry name" value="TPR-like"/>
    <property type="match status" value="1"/>
</dbReference>
<dbReference type="PANTHER" id="PTHR16305:SF28">
    <property type="entry name" value="GUANYLATE CYCLASE DOMAIN-CONTAINING PROTEIN"/>
    <property type="match status" value="1"/>
</dbReference>
<protein>
    <submittedName>
        <fullName evidence="3">Uncharacterized protein</fullName>
    </submittedName>
</protein>
<comment type="caution">
    <text evidence="3">The sequence shown here is derived from an EMBL/GenBank/DDBJ whole genome shotgun (WGS) entry which is preliminary data.</text>
</comment>
<organism evidence="3 4">
    <name type="scientific">Ameiurus melas</name>
    <name type="common">Black bullhead</name>
    <name type="synonym">Silurus melas</name>
    <dbReference type="NCBI Taxonomy" id="219545"/>
    <lineage>
        <taxon>Eukaryota</taxon>
        <taxon>Metazoa</taxon>
        <taxon>Chordata</taxon>
        <taxon>Craniata</taxon>
        <taxon>Vertebrata</taxon>
        <taxon>Euteleostomi</taxon>
        <taxon>Actinopterygii</taxon>
        <taxon>Neopterygii</taxon>
        <taxon>Teleostei</taxon>
        <taxon>Ostariophysi</taxon>
        <taxon>Siluriformes</taxon>
        <taxon>Ictaluridae</taxon>
        <taxon>Ameiurus</taxon>
    </lineage>
</organism>
<proteinExistence type="predicted"/>
<keyword evidence="1" id="KW-0547">Nucleotide-binding</keyword>
<evidence type="ECO:0000313" key="3">
    <source>
        <dbReference type="EMBL" id="KAF4073211.1"/>
    </source>
</evidence>